<dbReference type="PANTHER" id="PTHR28122:SF1">
    <property type="entry name" value="E3 UBIQUITIN-PROTEIN LIGASE SUBSTRATE RECEPTOR MMS22"/>
    <property type="match status" value="1"/>
</dbReference>
<organism evidence="2 3">
    <name type="scientific">Uncinula necator</name>
    <name type="common">Grape powdery mildew</name>
    <dbReference type="NCBI Taxonomy" id="52586"/>
    <lineage>
        <taxon>Eukaryota</taxon>
        <taxon>Fungi</taxon>
        <taxon>Dikarya</taxon>
        <taxon>Ascomycota</taxon>
        <taxon>Pezizomycotina</taxon>
        <taxon>Leotiomycetes</taxon>
        <taxon>Erysiphales</taxon>
        <taxon>Erysiphaceae</taxon>
        <taxon>Erysiphe</taxon>
    </lineage>
</organism>
<accession>A0A0B1P6B2</accession>
<feature type="region of interest" description="Disordered" evidence="1">
    <location>
        <begin position="739"/>
        <end position="765"/>
    </location>
</feature>
<dbReference type="EMBL" id="JNVN01001766">
    <property type="protein sequence ID" value="KHJ32870.1"/>
    <property type="molecule type" value="Genomic_DNA"/>
</dbReference>
<dbReference type="GO" id="GO:0000724">
    <property type="term" value="P:double-strand break repair via homologous recombination"/>
    <property type="evidence" value="ECO:0007669"/>
    <property type="project" value="TreeGrafter"/>
</dbReference>
<dbReference type="OMA" id="DKWLECW"/>
<reference evidence="2 3" key="1">
    <citation type="journal article" date="2014" name="BMC Genomics">
        <title>Adaptive genomic structural variation in the grape powdery mildew pathogen, Erysiphe necator.</title>
        <authorList>
            <person name="Jones L."/>
            <person name="Riaz S."/>
            <person name="Morales-Cruz A."/>
            <person name="Amrine K.C."/>
            <person name="McGuire B."/>
            <person name="Gubler W.D."/>
            <person name="Walker M.A."/>
            <person name="Cantu D."/>
        </authorList>
    </citation>
    <scope>NUCLEOTIDE SEQUENCE [LARGE SCALE GENOMIC DNA]</scope>
    <source>
        <strain evidence="3">c</strain>
    </source>
</reference>
<keyword evidence="3" id="KW-1185">Reference proteome</keyword>
<evidence type="ECO:0000313" key="3">
    <source>
        <dbReference type="Proteomes" id="UP000030854"/>
    </source>
</evidence>
<feature type="region of interest" description="Disordered" evidence="1">
    <location>
        <begin position="123"/>
        <end position="147"/>
    </location>
</feature>
<dbReference type="Pfam" id="PF09462">
    <property type="entry name" value="Mus7"/>
    <property type="match status" value="1"/>
</dbReference>
<dbReference type="GO" id="GO:0031297">
    <property type="term" value="P:replication fork processing"/>
    <property type="evidence" value="ECO:0007669"/>
    <property type="project" value="InterPro"/>
</dbReference>
<evidence type="ECO:0000313" key="2">
    <source>
        <dbReference type="EMBL" id="KHJ32870.1"/>
    </source>
</evidence>
<comment type="caution">
    <text evidence="2">The sequence shown here is derived from an EMBL/GenBank/DDBJ whole genome shotgun (WGS) entry which is preliminary data.</text>
</comment>
<feature type="compositionally biased region" description="Basic and acidic residues" evidence="1">
    <location>
        <begin position="321"/>
        <end position="333"/>
    </location>
</feature>
<name>A0A0B1P6B2_UNCNE</name>
<protein>
    <submittedName>
        <fullName evidence="2">Putative mus7 mms22 family protein</fullName>
    </submittedName>
</protein>
<dbReference type="InterPro" id="IPR019021">
    <property type="entry name" value="Mms22"/>
</dbReference>
<feature type="region of interest" description="Disordered" evidence="1">
    <location>
        <begin position="1"/>
        <end position="56"/>
    </location>
</feature>
<dbReference type="Proteomes" id="UP000030854">
    <property type="component" value="Unassembled WGS sequence"/>
</dbReference>
<feature type="region of interest" description="Disordered" evidence="1">
    <location>
        <begin position="307"/>
        <end position="339"/>
    </location>
</feature>
<dbReference type="PANTHER" id="PTHR28122">
    <property type="entry name" value="E3 UBIQUITIN-PROTEIN LIGASE SUBSTRATE RECEPTOR MMS22"/>
    <property type="match status" value="1"/>
</dbReference>
<sequence length="2032" mass="235575">MTNWKENGFVPDSDDDYKSESDDKTKFEGYENDTQDKEYQDLHEGHSNSRSVETIPINHNVNKNAVPLISEKSWVTESLLEGLDMENNIDFPTLDHASSHDKSPTRLVNHGIAKDASSFLPKKLKNKSTPSLEDFVESPKTPTNVTENQLSTLHSSPYSKVFKVPRKFWEENEDEKDPVEVTPSRTGLCMQDEVSKSYIQISSPISSILSSPPSTLSEYLSSEKPNLEVTSTKRQNSEVGLDMNNFLSPRLKEHNICQESTYPMRRALRQRNLIQLHPYMVEQEKYRQILKSRGIIPLRIVQSESHRNVRSRNLISPSNHTKNEYSQLEREKSMSQSSGQDLNTFFSLGSIEEIQNDLEVSPKSDLPSEGAVIQKARKSSQNHNSPSFGLQFLAENFNYEGNESDDSDDYIMNGVLREENLMEDMNQSLNSSEFSLTEEDTIDRMLPSRSRHSQIKPKDRTSKFNTGKVERQTRIITHLKRPRADCDVSKGFIKRIKHSKFNQADGKNQHRDPGIPQLSIVDVIDYSSELPSFIKIAARTARSKKNQGRHSPSRKFIRLSTFDDTQDAQAVLADWKGGKINPGVGSEISKEFKKKVVNQALEKRIFNNAKNQLYEESKGLNLKLRRYKVRSANVQQSMDDFVTNEKAIRVNDNSNRRQKSHRYGLIKRNRFQHSFLTRPAQLESSDHKFLRDSSHAFKLSKKKLDKLYAGSLRYPVERSNFQLNRFLRNKEVLGTIARESSDHQDYPSHQISSTCNVGKKKRPPKRLNAGAERYRQPSDPLVLKSINESNKDKIVDEGKLLGLGKLGTNYPIHFGVFPLQSGIFFQDSTYIGSGRLRDILYPNQCYSNISLEKTTLKVGERTFSWCSWNEKSASEMGVCFDLLSDFFLGIQLPNSSTTSAKDLILFVLNYIQQNISYHTTLDQHNFLLRMTQVLQEFSSRINIAVAQTMTDIEEKAFVLIMSSVLTLHLLQLARTNYKTSSLIFELEQLLMETSTQCISILLLDGLESLRRLYDDLQYHSYREAGISSKQITIEGWVIIIKVLCAASIPRRSFWDIVNDQLRLNTISTISDAAEMEKLWYSMYSLLPLFEFDDLGRVVSGQRHVVSFENWLLPTYLIKRVLRFYSSNPRQSSSFNEYVRCLIIRCHYLMIEWGWWKSFTLIGSVFDFFASQNLSHLRNEEVYHSPSFLEKLDTESPLDVEPEDCCFHIFLKIVALEFFHLRKIGDTKNIRNLCARLLPNHDRQYPKEQNIHQRDLASLRNHHDLLCTLFWSMPHDQRPSTNLIQGLVIADRSHREACMINLQSWENLTRFLVKSTVNSNLYQPFKNWQSAFFGGVYEQFLGAEEEVRQVAEETHQKSENLMTDGRIYEILTINKKNIVGILCRCVKAMGNIINTINSDSMLKEVLNIDVLSKALNLNLHKENQFSDLILTEIIQVLMHSMDQTEKLYPMISNESVHSNFVNEDSQDSIDINNWSRLEMISLLETLLNFIRPVIKLRLSGLSSKLLGDSTNIRLVDCWARLISLITENEDKKFQYNLILEANSVFKNRKSNCSINHYWPLFIAKLLYYRKSLDEFKFSGFDIGLEWLLSLADFEDASMPKISLTFQLHQKKHYLCKVPDSHKLDRGQLIHAAIREMSNLLNENSTEATIGIEKRQAKRYFSDILGEVMNFMQQILESLDPNSDRHRIYLNFARSVITNIKRYVSDFCSLTKFFIHPSAHYWPDESDPNLYAAGIVSYCIRLRQQPEKTSFELFYYLHSGWMNALITDRLNAYTRYIMKGMKCKEFTQFMLMEFIPAILEVGFRMNGWLLCSTFLPTISYRIRQLMNSPGPDSSWAFEYFLNFLKIMVNGTLFLLQKFPTKGDVRGAHPEHRGMLTVTYQFWMQNASTMRQYMERYTQMTETINQVTNLLSSFIYKALKSFETNKSSYTDTTTNQFFSSFLLSSKFENISTGKYYGRFIDFFAQEIHDCWQFSTPFSVIIRARSREISKEYLFEYTLQEVLQGEIAVYENLFECLDHDLKLKKRPNLMIEQLNF</sequence>
<proteinExistence type="predicted"/>
<evidence type="ECO:0000256" key="1">
    <source>
        <dbReference type="SAM" id="MobiDB-lite"/>
    </source>
</evidence>
<gene>
    <name evidence="2" type="ORF">EV44_g5350</name>
</gene>
<feature type="compositionally biased region" description="Polar residues" evidence="1">
    <location>
        <begin position="747"/>
        <end position="756"/>
    </location>
</feature>
<feature type="compositionally biased region" description="Basic and acidic residues" evidence="1">
    <location>
        <begin position="16"/>
        <end position="47"/>
    </location>
</feature>
<dbReference type="STRING" id="52586.A0A0B1P6B2"/>
<dbReference type="HOGENOM" id="CLU_000374_1_0_1"/>
<feature type="compositionally biased region" description="Polar residues" evidence="1">
    <location>
        <begin position="311"/>
        <end position="320"/>
    </location>
</feature>
<dbReference type="GO" id="GO:0035361">
    <property type="term" value="C:Cul8-RING ubiquitin ligase complex"/>
    <property type="evidence" value="ECO:0007669"/>
    <property type="project" value="TreeGrafter"/>
</dbReference>
<dbReference type="GO" id="GO:0005634">
    <property type="term" value="C:nucleus"/>
    <property type="evidence" value="ECO:0007669"/>
    <property type="project" value="InterPro"/>
</dbReference>
<feature type="region of interest" description="Disordered" evidence="1">
    <location>
        <begin position="361"/>
        <end position="385"/>
    </location>
</feature>